<reference evidence="10 12" key="1">
    <citation type="journal article" date="2022" name="bioRxiv">
        <title>Prophages regulate Shewanella fidelis 3313 motility and biofilm formation: implications for gut colonization dynamics in Ciona robusta.</title>
        <authorList>
            <person name="Natarajan O."/>
            <person name="Gibboney S.L."/>
            <person name="Young M.N."/>
            <person name="Lim S.J."/>
            <person name="Pluta N."/>
            <person name="Atkinson C.G."/>
            <person name="Leigh B.A."/>
            <person name="Liberti A."/>
            <person name="Kees E.D."/>
            <person name="Breitbart M."/>
            <person name="Gralnick J.A."/>
            <person name="Dishaw L.J."/>
        </authorList>
    </citation>
    <scope>NUCLEOTIDE SEQUENCE [LARGE SCALE GENOMIC DNA]</scope>
    <source>
        <strain evidence="10 12">JG4066</strain>
    </source>
</reference>
<evidence type="ECO:0000256" key="4">
    <source>
        <dbReference type="ARBA" id="ARBA00022839"/>
    </source>
</evidence>
<dbReference type="EMBL" id="JAPMLD010000007">
    <property type="protein sequence ID" value="MDW4825502.1"/>
    <property type="molecule type" value="Genomic_DNA"/>
</dbReference>
<evidence type="ECO:0000259" key="8">
    <source>
        <dbReference type="SMART" id="SM00474"/>
    </source>
</evidence>
<dbReference type="InterPro" id="IPR051132">
    <property type="entry name" value="3-5_Exonuclease_domain"/>
</dbReference>
<dbReference type="InterPro" id="IPR012337">
    <property type="entry name" value="RNaseH-like_sf"/>
</dbReference>
<evidence type="ECO:0000313" key="11">
    <source>
        <dbReference type="Proteomes" id="UP001259340"/>
    </source>
</evidence>
<keyword evidence="3" id="KW-0378">Hydrolase</keyword>
<organism evidence="9 11">
    <name type="scientific">Shewanella fidelis</name>
    <dbReference type="NCBI Taxonomy" id="173509"/>
    <lineage>
        <taxon>Bacteria</taxon>
        <taxon>Pseudomonadati</taxon>
        <taxon>Pseudomonadota</taxon>
        <taxon>Gammaproteobacteria</taxon>
        <taxon>Alteromonadales</taxon>
        <taxon>Shewanellaceae</taxon>
        <taxon>Shewanella</taxon>
    </lineage>
</organism>
<dbReference type="CDD" id="cd06141">
    <property type="entry name" value="WRN_exo"/>
    <property type="match status" value="1"/>
</dbReference>
<keyword evidence="4 9" id="KW-0269">Exonuclease</keyword>
<evidence type="ECO:0000256" key="2">
    <source>
        <dbReference type="ARBA" id="ARBA00022723"/>
    </source>
</evidence>
<evidence type="ECO:0000313" key="9">
    <source>
        <dbReference type="EMBL" id="MDR8522510.1"/>
    </source>
</evidence>
<proteinExistence type="predicted"/>
<reference evidence="9" key="2">
    <citation type="submission" date="2022-11" db="EMBL/GenBank/DDBJ databases">
        <title>Prophages regulate Shewanella fidelis motility and biofilm formation: implications for gut colonization dynamics in Ciona robusta.</title>
        <authorList>
            <person name="Natarajan O."/>
            <person name="Gibboney S.L."/>
            <person name="Young M.N."/>
            <person name="Lim S.J."/>
            <person name="Pluta N."/>
            <person name="Atkinson C.G.F."/>
            <person name="Leigh B.A."/>
            <person name="Liberti A."/>
            <person name="Kees E."/>
            <person name="Breitbart M."/>
            <person name="Gralnick J."/>
            <person name="Dishaw L.J."/>
        </authorList>
    </citation>
    <scope>NUCLEOTIDE SEQUENCE</scope>
    <source>
        <strain evidence="9">3313</strain>
    </source>
</reference>
<dbReference type="GO" id="GO:0003676">
    <property type="term" value="F:nucleic acid binding"/>
    <property type="evidence" value="ECO:0007669"/>
    <property type="project" value="InterPro"/>
</dbReference>
<evidence type="ECO:0000256" key="3">
    <source>
        <dbReference type="ARBA" id="ARBA00022801"/>
    </source>
</evidence>
<evidence type="ECO:0000256" key="7">
    <source>
        <dbReference type="ARBA" id="ARBA00042761"/>
    </source>
</evidence>
<dbReference type="PANTHER" id="PTHR13620">
    <property type="entry name" value="3-5 EXONUCLEASE"/>
    <property type="match status" value="1"/>
</dbReference>
<keyword evidence="2" id="KW-0479">Metal-binding</keyword>
<dbReference type="PANTHER" id="PTHR13620:SF109">
    <property type="entry name" value="3'-5' EXONUCLEASE"/>
    <property type="match status" value="1"/>
</dbReference>
<protein>
    <recommendedName>
        <fullName evidence="6">3'-5' exonuclease</fullName>
    </recommendedName>
    <alternativeName>
        <fullName evidence="7">Werner Syndrome-like exonuclease</fullName>
    </alternativeName>
</protein>
<feature type="domain" description="3'-5' exonuclease" evidence="8">
    <location>
        <begin position="93"/>
        <end position="273"/>
    </location>
</feature>
<dbReference type="InterPro" id="IPR002562">
    <property type="entry name" value="3'-5'_exonuclease_dom"/>
</dbReference>
<dbReference type="EMBL" id="JAPMLE010000001">
    <property type="protein sequence ID" value="MDR8522510.1"/>
    <property type="molecule type" value="Genomic_DNA"/>
</dbReference>
<keyword evidence="12" id="KW-1185">Reference proteome</keyword>
<dbReference type="GO" id="GO:0008408">
    <property type="term" value="F:3'-5' exonuclease activity"/>
    <property type="evidence" value="ECO:0007669"/>
    <property type="project" value="InterPro"/>
</dbReference>
<gene>
    <name evidence="9" type="ORF">OS133_02205</name>
    <name evidence="10" type="ORF">OS134_15640</name>
</gene>
<sequence>MSLFKFALSADKSATIRRELGNNAAAYFAAMQAAEKAFFTEITNDHNQESLTWLQLRSQLITRIDNFELAGLDDFNIMQIQNVSPLQNGLLRQVEVVTLTSLAAAIEDISRQRWLGFDTETAPTFEKGKRNTNPISLIQIATATHCYLFRMQAENKQPFIAALNAVLNDDKQLKVGIGLRSDINAMKRDFDISISHILDLNWLLNQLGAPKQLGTQQMTATVLGLKLPKSKKVTLSDWSKPISEPLTELQVQYAAADALVALDILHGLIEQIKPYKNLWPKALIQRLTELDY</sequence>
<accession>A0AAW8NJP9</accession>
<keyword evidence="5" id="KW-0460">Magnesium</keyword>
<evidence type="ECO:0000256" key="6">
    <source>
        <dbReference type="ARBA" id="ARBA00040531"/>
    </source>
</evidence>
<dbReference type="Gene3D" id="3.30.420.10">
    <property type="entry name" value="Ribonuclease H-like superfamily/Ribonuclease H"/>
    <property type="match status" value="1"/>
</dbReference>
<dbReference type="SUPFAM" id="SSF53098">
    <property type="entry name" value="Ribonuclease H-like"/>
    <property type="match status" value="1"/>
</dbReference>
<dbReference type="AlphaFoldDB" id="A0AAW8NJP9"/>
<dbReference type="Proteomes" id="UP001271263">
    <property type="component" value="Unassembled WGS sequence"/>
</dbReference>
<keyword evidence="1" id="KW-0540">Nuclease</keyword>
<comment type="caution">
    <text evidence="9">The sequence shown here is derived from an EMBL/GenBank/DDBJ whole genome shotgun (WGS) entry which is preliminary data.</text>
</comment>
<dbReference type="GO" id="GO:0046872">
    <property type="term" value="F:metal ion binding"/>
    <property type="evidence" value="ECO:0007669"/>
    <property type="project" value="UniProtKB-KW"/>
</dbReference>
<evidence type="ECO:0000313" key="10">
    <source>
        <dbReference type="EMBL" id="MDW4825502.1"/>
    </source>
</evidence>
<name>A0AAW8NJP9_9GAMM</name>
<dbReference type="Pfam" id="PF01612">
    <property type="entry name" value="DNA_pol_A_exo1"/>
    <property type="match status" value="1"/>
</dbReference>
<dbReference type="RefSeq" id="WP_310653849.1">
    <property type="nucleotide sequence ID" value="NZ_JAPMLA010000007.1"/>
</dbReference>
<dbReference type="SMART" id="SM00474">
    <property type="entry name" value="35EXOc"/>
    <property type="match status" value="1"/>
</dbReference>
<dbReference type="GO" id="GO:0006139">
    <property type="term" value="P:nucleobase-containing compound metabolic process"/>
    <property type="evidence" value="ECO:0007669"/>
    <property type="project" value="InterPro"/>
</dbReference>
<evidence type="ECO:0000256" key="1">
    <source>
        <dbReference type="ARBA" id="ARBA00022722"/>
    </source>
</evidence>
<evidence type="ECO:0000256" key="5">
    <source>
        <dbReference type="ARBA" id="ARBA00022842"/>
    </source>
</evidence>
<dbReference type="Proteomes" id="UP001259340">
    <property type="component" value="Unassembled WGS sequence"/>
</dbReference>
<dbReference type="InterPro" id="IPR036397">
    <property type="entry name" value="RNaseH_sf"/>
</dbReference>
<evidence type="ECO:0000313" key="12">
    <source>
        <dbReference type="Proteomes" id="UP001271263"/>
    </source>
</evidence>